<comment type="cofactor">
    <cofactor evidence="1">
        <name>FAD</name>
        <dbReference type="ChEBI" id="CHEBI:57692"/>
    </cofactor>
</comment>
<dbReference type="FunFam" id="1.10.45.10:FF:000001">
    <property type="entry name" value="D-lactate dehydrogenase mitochondrial"/>
    <property type="match status" value="1"/>
</dbReference>
<feature type="domain" description="FAD-binding PCMH-type" evidence="5">
    <location>
        <begin position="33"/>
        <end position="214"/>
    </location>
</feature>
<evidence type="ECO:0000256" key="1">
    <source>
        <dbReference type="ARBA" id="ARBA00001974"/>
    </source>
</evidence>
<evidence type="ECO:0000256" key="2">
    <source>
        <dbReference type="ARBA" id="ARBA00008000"/>
    </source>
</evidence>
<proteinExistence type="inferred from homology"/>
<dbReference type="RefSeq" id="WP_108673659.1">
    <property type="nucleotide sequence ID" value="NZ_CP025628.1"/>
</dbReference>
<dbReference type="PROSITE" id="PS51387">
    <property type="entry name" value="FAD_PCMH"/>
    <property type="match status" value="1"/>
</dbReference>
<dbReference type="InterPro" id="IPR016166">
    <property type="entry name" value="FAD-bd_PCMH"/>
</dbReference>
<dbReference type="AlphaFoldDB" id="A0A3Q8ER92"/>
<dbReference type="InterPro" id="IPR036318">
    <property type="entry name" value="FAD-bd_PCMH-like_sf"/>
</dbReference>
<sequence length="470" mass="52516">MSIFKSLVTLLGNNRVIKGQDANLFLIDWRKRFFGNTIAVVFPKSTIEISEIVKLCIHYKISIVPQGGNTSLCGGSIPDSYGQSIVISTKFLNNIRNINLQDDVLIVEAGCILKNIQDYANKHNRFLPISLASEGTCTIGGNLSTNAGGTQVFRYGNVRELALGLEVVTAEGLILNNLKSLRKDNSGYSLKDLYIGSEGTLGIITAASLKLYHKPLIICTGLVYVNSIEDAINLLSYSKSKFGSNLITFEIMSKYSIELSINFINEKNIIINDQINWVILIEIHNYEEKVSTLNLLEKVLILGLEKNIIIDAIVAKNSEQQSLFWKIRESIPLAEAKLGKGIKHDISLPISSISEFLKFTNQQLISFFKDINFVIFGHLGDGNLHYNIFRSQNDISEDFFLSLQSEIYNIVHNNVYKFNGSICAEHGVGQLKVDEISKYKSFLEIELMKKIKIALDPHNIMNPGKVISLN</sequence>
<dbReference type="Gene3D" id="3.30.465.10">
    <property type="match status" value="1"/>
</dbReference>
<dbReference type="InterPro" id="IPR016171">
    <property type="entry name" value="Vanillyl_alc_oxidase_C-sub2"/>
</dbReference>
<evidence type="ECO:0000256" key="4">
    <source>
        <dbReference type="ARBA" id="ARBA00022827"/>
    </source>
</evidence>
<dbReference type="Gene3D" id="3.30.43.10">
    <property type="entry name" value="Uridine Diphospho-n-acetylenolpyruvylglucosamine Reductase, domain 2"/>
    <property type="match status" value="1"/>
</dbReference>
<dbReference type="Pfam" id="PF02913">
    <property type="entry name" value="FAD-oxidase_C"/>
    <property type="match status" value="1"/>
</dbReference>
<dbReference type="OrthoDB" id="8522822at2"/>
<dbReference type="SUPFAM" id="SSF56176">
    <property type="entry name" value="FAD-binding/transporter-associated domain-like"/>
    <property type="match status" value="1"/>
</dbReference>
<dbReference type="GO" id="GO:0016491">
    <property type="term" value="F:oxidoreductase activity"/>
    <property type="evidence" value="ECO:0007669"/>
    <property type="project" value="UniProtKB-KW"/>
</dbReference>
<accession>A0A3Q8ER92</accession>
<dbReference type="InterPro" id="IPR016164">
    <property type="entry name" value="FAD-linked_Oxase-like_C"/>
</dbReference>
<keyword evidence="3" id="KW-0285">Flavoprotein</keyword>
<dbReference type="GO" id="GO:0022904">
    <property type="term" value="P:respiratory electron transport chain"/>
    <property type="evidence" value="ECO:0007669"/>
    <property type="project" value="TreeGrafter"/>
</dbReference>
<dbReference type="EC" id="1.-.-.-" evidence="6"/>
<dbReference type="PANTHER" id="PTHR43716">
    <property type="entry name" value="D-2-HYDROXYGLUTARATE DEHYDROGENASE, MITOCHONDRIAL"/>
    <property type="match status" value="1"/>
</dbReference>
<dbReference type="InterPro" id="IPR016167">
    <property type="entry name" value="FAD-bd_PCMH_sub1"/>
</dbReference>
<dbReference type="Gene3D" id="1.10.45.10">
    <property type="entry name" value="Vanillyl-alcohol Oxidase, Chain A, domain 4"/>
    <property type="match status" value="1"/>
</dbReference>
<keyword evidence="4" id="KW-0274">FAD</keyword>
<dbReference type="Proteomes" id="UP000266796">
    <property type="component" value="Chromosome"/>
</dbReference>
<dbReference type="InterPro" id="IPR006094">
    <property type="entry name" value="Oxid_FAD_bind_N"/>
</dbReference>
<dbReference type="GO" id="GO:0071949">
    <property type="term" value="F:FAD binding"/>
    <property type="evidence" value="ECO:0007669"/>
    <property type="project" value="InterPro"/>
</dbReference>
<gene>
    <name evidence="6" type="ORF">CKSOR_00094</name>
</gene>
<evidence type="ECO:0000259" key="5">
    <source>
        <dbReference type="PROSITE" id="PS51387"/>
    </source>
</evidence>
<evidence type="ECO:0000256" key="3">
    <source>
        <dbReference type="ARBA" id="ARBA00022630"/>
    </source>
</evidence>
<evidence type="ECO:0000313" key="6">
    <source>
        <dbReference type="EMBL" id="AWD32236.1"/>
    </source>
</evidence>
<protein>
    <submittedName>
        <fullName evidence="6">Putative FAD-linked oxidoreductase</fullName>
        <ecNumber evidence="6">1.-.-.-</ecNumber>
    </submittedName>
</protein>
<dbReference type="Gene3D" id="3.30.70.2740">
    <property type="match status" value="1"/>
</dbReference>
<dbReference type="Pfam" id="PF01565">
    <property type="entry name" value="FAD_binding_4"/>
    <property type="match status" value="1"/>
</dbReference>
<dbReference type="PANTHER" id="PTHR43716:SF2">
    <property type="entry name" value="BLL6224 PROTEIN"/>
    <property type="match status" value="1"/>
</dbReference>
<reference evidence="6 7" key="1">
    <citation type="journal article" date="2018" name="Parasitology">
        <title>The reduced genome of Candidatus Kinetoplastibacterium sorsogonicusi, the endosymbiont of Kentomonas sorsogonicus (Trypanosomatidae): loss of the haem-synthesis pathway.</title>
        <authorList>
            <person name="Silva F.M."/>
            <person name="Kostygov A.Y."/>
            <person name="Spodareva V.V."/>
            <person name="Butenko A."/>
            <person name="Tossou R."/>
            <person name="Lukes J."/>
            <person name="Yurchenko V."/>
            <person name="Alves J.M.P."/>
        </authorList>
    </citation>
    <scope>NUCLEOTIDE SEQUENCE [LARGE SCALE GENOMIC DNA]</scope>
    <source>
        <strain evidence="6 7">MF-08</strain>
    </source>
</reference>
<name>A0A3Q8ER92_9PROT</name>
<dbReference type="Gene3D" id="3.30.70.2190">
    <property type="match status" value="1"/>
</dbReference>
<evidence type="ECO:0000313" key="7">
    <source>
        <dbReference type="Proteomes" id="UP000266796"/>
    </source>
</evidence>
<comment type="similarity">
    <text evidence="2">Belongs to the FAD-binding oxidoreductase/transferase type 4 family.</text>
</comment>
<dbReference type="KEGG" id="kso:CKSOR_00094"/>
<dbReference type="InterPro" id="IPR004113">
    <property type="entry name" value="FAD-bd_oxidored_4_C"/>
</dbReference>
<dbReference type="InterPro" id="IPR016169">
    <property type="entry name" value="FAD-bd_PCMH_sub2"/>
</dbReference>
<keyword evidence="7" id="KW-1185">Reference proteome</keyword>
<dbReference type="SUPFAM" id="SSF55103">
    <property type="entry name" value="FAD-linked oxidases, C-terminal domain"/>
    <property type="match status" value="1"/>
</dbReference>
<keyword evidence="6" id="KW-0560">Oxidoreductase</keyword>
<dbReference type="EMBL" id="CP025628">
    <property type="protein sequence ID" value="AWD32236.1"/>
    <property type="molecule type" value="Genomic_DNA"/>
</dbReference>
<organism evidence="6 7">
    <name type="scientific">Candidatus Kinetoplastidibacterium kentomonadis</name>
    <dbReference type="NCBI Taxonomy" id="1576550"/>
    <lineage>
        <taxon>Bacteria</taxon>
        <taxon>Pseudomonadati</taxon>
        <taxon>Pseudomonadota</taxon>
        <taxon>Betaproteobacteria</taxon>
        <taxon>Candidatus Kinetoplastidibacterium</taxon>
    </lineage>
</organism>
<dbReference type="InterPro" id="IPR051264">
    <property type="entry name" value="FAD-oxidored/transferase_4"/>
</dbReference>